<dbReference type="InterPro" id="IPR039261">
    <property type="entry name" value="FNR_nucleotide-bd"/>
</dbReference>
<dbReference type="PANTHER" id="PTHR47354">
    <property type="entry name" value="NADH OXIDOREDUCTASE HCR"/>
    <property type="match status" value="1"/>
</dbReference>
<evidence type="ECO:0000256" key="3">
    <source>
        <dbReference type="ARBA" id="ARBA00038177"/>
    </source>
</evidence>
<dbReference type="Proteomes" id="UP000077752">
    <property type="component" value="Unassembled WGS sequence"/>
</dbReference>
<dbReference type="Gene3D" id="3.40.50.80">
    <property type="entry name" value="Nucleotide-binding domain of ferredoxin-NADP reductase (FNR) module"/>
    <property type="match status" value="1"/>
</dbReference>
<dbReference type="PROSITE" id="PS51085">
    <property type="entry name" value="2FE2S_FER_2"/>
    <property type="match status" value="1"/>
</dbReference>
<protein>
    <submittedName>
        <fullName evidence="6">CDP-6-deoxy-delta-3,4-glucoseen reductase</fullName>
    </submittedName>
</protein>
<accession>A0A177SVE0</accession>
<evidence type="ECO:0000256" key="2">
    <source>
        <dbReference type="ARBA" id="ARBA00023223"/>
    </source>
</evidence>
<dbReference type="PROSITE" id="PS51384">
    <property type="entry name" value="FAD_FR"/>
    <property type="match status" value="1"/>
</dbReference>
<keyword evidence="2" id="KW-0455">Luminescence</keyword>
<dbReference type="InterPro" id="IPR036010">
    <property type="entry name" value="2Fe-2S_ferredoxin-like_sf"/>
</dbReference>
<proteinExistence type="inferred from homology"/>
<dbReference type="GO" id="GO:0008218">
    <property type="term" value="P:bioluminescence"/>
    <property type="evidence" value="ECO:0007669"/>
    <property type="project" value="UniProtKB-KW"/>
</dbReference>
<evidence type="ECO:0000259" key="5">
    <source>
        <dbReference type="PROSITE" id="PS51384"/>
    </source>
</evidence>
<gene>
    <name evidence="6" type="ORF">AYO28_05455</name>
</gene>
<dbReference type="PANTHER" id="PTHR47354:SF7">
    <property type="entry name" value="NAD(P)H-FLAVIN REDUCTASE"/>
    <property type="match status" value="1"/>
</dbReference>
<dbReference type="Gene3D" id="3.10.20.30">
    <property type="match status" value="1"/>
</dbReference>
<dbReference type="SUPFAM" id="SSF54292">
    <property type="entry name" value="2Fe-2S ferredoxin-like"/>
    <property type="match status" value="1"/>
</dbReference>
<evidence type="ECO:0000256" key="1">
    <source>
        <dbReference type="ARBA" id="ARBA00023002"/>
    </source>
</evidence>
<dbReference type="Pfam" id="PF00175">
    <property type="entry name" value="NAD_binding_1"/>
    <property type="match status" value="1"/>
</dbReference>
<dbReference type="InterPro" id="IPR001041">
    <property type="entry name" value="2Fe-2S_ferredoxin-type"/>
</dbReference>
<keyword evidence="1" id="KW-0560">Oxidoreductase</keyword>
<dbReference type="InterPro" id="IPR017938">
    <property type="entry name" value="Riboflavin_synthase-like_b-brl"/>
</dbReference>
<dbReference type="SUPFAM" id="SSF52343">
    <property type="entry name" value="Ferredoxin reductase-like, C-terminal NADP-linked domain"/>
    <property type="match status" value="1"/>
</dbReference>
<dbReference type="InterPro" id="IPR050415">
    <property type="entry name" value="MRET"/>
</dbReference>
<feature type="domain" description="2Fe-2S ferredoxin-type" evidence="4">
    <location>
        <begin position="1"/>
        <end position="89"/>
    </location>
</feature>
<reference evidence="6 7" key="1">
    <citation type="submission" date="2016-03" db="EMBL/GenBank/DDBJ databases">
        <title>Draft Genome Assembly of Pseudomonas putida strain CBF10-2.</title>
        <authorList>
            <person name="Iyer R.S."/>
            <person name="Damania A."/>
        </authorList>
    </citation>
    <scope>NUCLEOTIDE SEQUENCE [LARGE SCALE GENOMIC DNA]</scope>
    <source>
        <strain evidence="6 7">CBF10-2</strain>
    </source>
</reference>
<dbReference type="Pfam" id="PF00111">
    <property type="entry name" value="Fer2"/>
    <property type="match status" value="1"/>
</dbReference>
<dbReference type="PRINTS" id="PR00410">
    <property type="entry name" value="PHEHYDRXLASE"/>
</dbReference>
<dbReference type="InterPro" id="IPR012675">
    <property type="entry name" value="Beta-grasp_dom_sf"/>
</dbReference>
<evidence type="ECO:0000313" key="7">
    <source>
        <dbReference type="Proteomes" id="UP000077752"/>
    </source>
</evidence>
<evidence type="ECO:0000259" key="4">
    <source>
        <dbReference type="PROSITE" id="PS51085"/>
    </source>
</evidence>
<comment type="similarity">
    <text evidence="3">Belongs to the Fre/LuxG FAD/NAD(P) flavoprotein oxidoreductase family.</text>
</comment>
<dbReference type="GO" id="GO:0051536">
    <property type="term" value="F:iron-sulfur cluster binding"/>
    <property type="evidence" value="ECO:0007669"/>
    <property type="project" value="InterPro"/>
</dbReference>
<name>A0A177SVE0_PSEPU</name>
<dbReference type="CDD" id="cd06189">
    <property type="entry name" value="flavin_oxioreductase"/>
    <property type="match status" value="1"/>
</dbReference>
<dbReference type="InterPro" id="IPR001433">
    <property type="entry name" value="OxRdtase_FAD/NAD-bd"/>
</dbReference>
<dbReference type="GO" id="GO:0016491">
    <property type="term" value="F:oxidoreductase activity"/>
    <property type="evidence" value="ECO:0007669"/>
    <property type="project" value="UniProtKB-KW"/>
</dbReference>
<dbReference type="AlphaFoldDB" id="A0A177SVE0"/>
<organism evidence="6 7">
    <name type="scientific">Pseudomonas putida</name>
    <name type="common">Arthrobacter siderocapsulatus</name>
    <dbReference type="NCBI Taxonomy" id="303"/>
    <lineage>
        <taxon>Bacteria</taxon>
        <taxon>Pseudomonadati</taxon>
        <taxon>Pseudomonadota</taxon>
        <taxon>Gammaproteobacteria</taxon>
        <taxon>Pseudomonadales</taxon>
        <taxon>Pseudomonadaceae</taxon>
        <taxon>Pseudomonas</taxon>
    </lineage>
</organism>
<evidence type="ECO:0000313" key="6">
    <source>
        <dbReference type="EMBL" id="OAI94956.1"/>
    </source>
</evidence>
<feature type="domain" description="FAD-binding FR-type" evidence="5">
    <location>
        <begin position="90"/>
        <end position="188"/>
    </location>
</feature>
<dbReference type="EMBL" id="LUCV01000003">
    <property type="protein sequence ID" value="OAI94956.1"/>
    <property type="molecule type" value="Genomic_DNA"/>
</dbReference>
<sequence length="322" mass="35294">MQVTLQPSGAVMTVTPGERILEAAQRLGYDCPQSCRNGNCHVCAALLVEGRVRQNGEVRDHGELFTCIAEPLEDCVLLWDGVLALGELPVRKLACQLSECAPVGGDVYRVRLRAPAGKPPRYHAGQYLMIERDGGDKAAFSLASAPHSGRDLELHVLAREKSAVDLVAQLQRNGMARIEMPFGDTHLAELPDGPLVLIAAGTGMAQMHSLIEHCRVQGFAHPVHLYWGVRRPEDFYEIEAWAQWQQLPNLFLHQVVSDQCGWTGRCGLLHEAVCEDIDDLSPVHVYASGSPNMVYATLDALVEAGMDAHQMRADVFAYAPRG</sequence>
<dbReference type="Gene3D" id="2.40.30.10">
    <property type="entry name" value="Translation factors"/>
    <property type="match status" value="1"/>
</dbReference>
<dbReference type="InterPro" id="IPR017927">
    <property type="entry name" value="FAD-bd_FR_type"/>
</dbReference>
<comment type="caution">
    <text evidence="6">The sequence shown here is derived from an EMBL/GenBank/DDBJ whole genome shotgun (WGS) entry which is preliminary data.</text>
</comment>
<dbReference type="RefSeq" id="WP_064301103.1">
    <property type="nucleotide sequence ID" value="NZ_LUCV01000003.1"/>
</dbReference>
<dbReference type="SUPFAM" id="SSF63380">
    <property type="entry name" value="Riboflavin synthase domain-like"/>
    <property type="match status" value="1"/>
</dbReference>
<dbReference type="CDD" id="cd00207">
    <property type="entry name" value="fer2"/>
    <property type="match status" value="1"/>
</dbReference>